<dbReference type="Gene3D" id="2.102.10.10">
    <property type="entry name" value="Rieske [2Fe-2S] iron-sulphur domain"/>
    <property type="match status" value="1"/>
</dbReference>
<dbReference type="InterPro" id="IPR050584">
    <property type="entry name" value="Cholesterol_7-desaturase"/>
</dbReference>
<evidence type="ECO:0000313" key="8">
    <source>
        <dbReference type="Proteomes" id="UP001156903"/>
    </source>
</evidence>
<proteinExistence type="predicted"/>
<dbReference type="Pfam" id="PF19112">
    <property type="entry name" value="VanA_C"/>
    <property type="match status" value="1"/>
</dbReference>
<comment type="caution">
    <text evidence="7">The sequence shown here is derived from an EMBL/GenBank/DDBJ whole genome shotgun (WGS) entry which is preliminary data.</text>
</comment>
<dbReference type="PANTHER" id="PTHR21266">
    <property type="entry name" value="IRON-SULFUR DOMAIN CONTAINING PROTEIN"/>
    <property type="match status" value="1"/>
</dbReference>
<reference evidence="8" key="1">
    <citation type="journal article" date="2019" name="Int. J. Syst. Evol. Microbiol.">
        <title>The Global Catalogue of Microorganisms (GCM) 10K type strain sequencing project: providing services to taxonomists for standard genome sequencing and annotation.</title>
        <authorList>
            <consortium name="The Broad Institute Genomics Platform"/>
            <consortium name="The Broad Institute Genome Sequencing Center for Infectious Disease"/>
            <person name="Wu L."/>
            <person name="Ma J."/>
        </authorList>
    </citation>
    <scope>NUCLEOTIDE SEQUENCE [LARGE SCALE GENOMIC DNA]</scope>
    <source>
        <strain evidence="8">NBRC 109341</strain>
    </source>
</reference>
<dbReference type="RefSeq" id="WP_284308611.1">
    <property type="nucleotide sequence ID" value="NZ_BSPB01000033.1"/>
</dbReference>
<dbReference type="Pfam" id="PF00355">
    <property type="entry name" value="Rieske"/>
    <property type="match status" value="1"/>
</dbReference>
<keyword evidence="3" id="KW-0560">Oxidoreductase</keyword>
<keyword evidence="8" id="KW-1185">Reference proteome</keyword>
<feature type="domain" description="Rieske" evidence="6">
    <location>
        <begin position="10"/>
        <end position="111"/>
    </location>
</feature>
<dbReference type="Gene3D" id="3.90.380.10">
    <property type="entry name" value="Naphthalene 1,2-dioxygenase Alpha Subunit, Chain A, domain 1"/>
    <property type="match status" value="1"/>
</dbReference>
<keyword evidence="2" id="KW-0479">Metal-binding</keyword>
<evidence type="ECO:0000259" key="6">
    <source>
        <dbReference type="PROSITE" id="PS51296"/>
    </source>
</evidence>
<accession>A0ABQ6C708</accession>
<dbReference type="SUPFAM" id="SSF55961">
    <property type="entry name" value="Bet v1-like"/>
    <property type="match status" value="1"/>
</dbReference>
<keyword evidence="1" id="KW-0001">2Fe-2S</keyword>
<organism evidence="7 8">
    <name type="scientific">Hydrogenophaga electricum</name>
    <dbReference type="NCBI Taxonomy" id="1230953"/>
    <lineage>
        <taxon>Bacteria</taxon>
        <taxon>Pseudomonadati</taxon>
        <taxon>Pseudomonadota</taxon>
        <taxon>Betaproteobacteria</taxon>
        <taxon>Burkholderiales</taxon>
        <taxon>Comamonadaceae</taxon>
        <taxon>Hydrogenophaga</taxon>
    </lineage>
</organism>
<dbReference type="Proteomes" id="UP001156903">
    <property type="component" value="Unassembled WGS sequence"/>
</dbReference>
<dbReference type="InterPro" id="IPR044043">
    <property type="entry name" value="VanA_C_cat"/>
</dbReference>
<evidence type="ECO:0000313" key="7">
    <source>
        <dbReference type="EMBL" id="GLS15785.1"/>
    </source>
</evidence>
<gene>
    <name evidence="7" type="ORF">GCM10007935_32220</name>
</gene>
<dbReference type="PROSITE" id="PS51296">
    <property type="entry name" value="RIESKE"/>
    <property type="match status" value="1"/>
</dbReference>
<protein>
    <submittedName>
        <fullName evidence="7">(2Fe-2S)-binding protein</fullName>
    </submittedName>
</protein>
<dbReference type="InterPro" id="IPR036922">
    <property type="entry name" value="Rieske_2Fe-2S_sf"/>
</dbReference>
<evidence type="ECO:0000256" key="4">
    <source>
        <dbReference type="ARBA" id="ARBA00023004"/>
    </source>
</evidence>
<evidence type="ECO:0000256" key="5">
    <source>
        <dbReference type="ARBA" id="ARBA00023014"/>
    </source>
</evidence>
<evidence type="ECO:0000256" key="1">
    <source>
        <dbReference type="ARBA" id="ARBA00022714"/>
    </source>
</evidence>
<dbReference type="CDD" id="cd08878">
    <property type="entry name" value="RHO_alpha_C_DMO-like"/>
    <property type="match status" value="1"/>
</dbReference>
<name>A0ABQ6C708_9BURK</name>
<dbReference type="EMBL" id="BSPB01000033">
    <property type="protein sequence ID" value="GLS15785.1"/>
    <property type="molecule type" value="Genomic_DNA"/>
</dbReference>
<keyword evidence="4" id="KW-0408">Iron</keyword>
<sequence length="352" mass="39285">MSGDYLFNAWYAAAACTDVAPGPTARTLLEQRLVLFRTEAGQVAALRDRCPHRFAPLSQGPVHGDTLACPYHGMRFGADGRCTRIPGQDRIPDAARVDAFPVIEAYGLVFVWMGDPALADPAALTAIAPYGQPGWGVSRGYDLFQACWQNIADNLIDPAHTSFVHQRTIGNDAGDDVRVTATEEGDVIRCGRWVDNAPPVPVVRRYTGLQGLVDRWQFYHYRLPGTTWVDFGAFEAGRPHTPEEQDRAPYRVLSYAFLTPCTRDSTHYFSLQLRNFAADDEATTREFEALYKLTFDEDKVLLEAIQREENAHPDLTPMRIASDTGVVRLRRRLAECLAAERAHAERPHTHTG</sequence>
<dbReference type="InterPro" id="IPR017941">
    <property type="entry name" value="Rieske_2Fe-2S"/>
</dbReference>
<dbReference type="SUPFAM" id="SSF50022">
    <property type="entry name" value="ISP domain"/>
    <property type="match status" value="1"/>
</dbReference>
<evidence type="ECO:0000256" key="2">
    <source>
        <dbReference type="ARBA" id="ARBA00022723"/>
    </source>
</evidence>
<dbReference type="PANTHER" id="PTHR21266:SF60">
    <property type="entry name" value="3-KETOSTEROID-9-ALPHA-MONOOXYGENASE, OXYGENASE COMPONENT"/>
    <property type="match status" value="1"/>
</dbReference>
<keyword evidence="5" id="KW-0411">Iron-sulfur</keyword>
<evidence type="ECO:0000256" key="3">
    <source>
        <dbReference type="ARBA" id="ARBA00023002"/>
    </source>
</evidence>